<dbReference type="RefSeq" id="WP_354445704.1">
    <property type="nucleotide sequence ID" value="NZ_JBEPSH010000007.1"/>
</dbReference>
<dbReference type="PIRSF" id="PIRSF017082">
    <property type="entry name" value="YflP"/>
    <property type="match status" value="1"/>
</dbReference>
<keyword evidence="2" id="KW-0732">Signal</keyword>
<dbReference type="PANTHER" id="PTHR42928">
    <property type="entry name" value="TRICARBOXYLATE-BINDING PROTEIN"/>
    <property type="match status" value="1"/>
</dbReference>
<protein>
    <submittedName>
        <fullName evidence="3">Tripartite-type tricarboxylate transporter receptor subunit TctC</fullName>
    </submittedName>
</protein>
<evidence type="ECO:0000256" key="1">
    <source>
        <dbReference type="ARBA" id="ARBA00006987"/>
    </source>
</evidence>
<dbReference type="Gene3D" id="3.40.190.150">
    <property type="entry name" value="Bordetella uptake gene, domain 1"/>
    <property type="match status" value="1"/>
</dbReference>
<keyword evidence="4" id="KW-1185">Reference proteome</keyword>
<sequence>MQRRHLLASALLPLASAGPVWAQIPTGRGPLRLVVGFPAGGSADVLARTLTDKLKNELDVAVVVDNRSGAGGAIAADYVKTQAGDGLTILLGTTHMMVMAPLTMKSVRYDGAKDFKPVARLSSFNEAITVPISSPANTLKEWLELAKADEKHANYGVPAPGSLPQFIGYRLGELTRTKLVSVPYRGTAPLTQDLLGGQIAAGILPVADMAQYHGKRVKVLAINGTRRTDRLPNVPTLQELGYNEFNHLEWTGLFVPNATPDATVRQLEAAAIKVSGAPEVQEALQKLGSNPDPSPGSSLTQAIRDDLGRWGPVVKASGFSAD</sequence>
<keyword evidence="3" id="KW-0675">Receptor</keyword>
<dbReference type="InterPro" id="IPR005064">
    <property type="entry name" value="BUG"/>
</dbReference>
<dbReference type="PANTHER" id="PTHR42928:SF5">
    <property type="entry name" value="BLR1237 PROTEIN"/>
    <property type="match status" value="1"/>
</dbReference>
<evidence type="ECO:0000313" key="3">
    <source>
        <dbReference type="EMBL" id="MET4578441.1"/>
    </source>
</evidence>
<dbReference type="Gene3D" id="3.40.190.10">
    <property type="entry name" value="Periplasmic binding protein-like II"/>
    <property type="match status" value="1"/>
</dbReference>
<feature type="signal peptide" evidence="2">
    <location>
        <begin position="1"/>
        <end position="22"/>
    </location>
</feature>
<comment type="caution">
    <text evidence="3">The sequence shown here is derived from an EMBL/GenBank/DDBJ whole genome shotgun (WGS) entry which is preliminary data.</text>
</comment>
<feature type="chain" id="PRO_5046082619" evidence="2">
    <location>
        <begin position="23"/>
        <end position="322"/>
    </location>
</feature>
<evidence type="ECO:0000256" key="2">
    <source>
        <dbReference type="SAM" id="SignalP"/>
    </source>
</evidence>
<proteinExistence type="inferred from homology"/>
<reference evidence="3 4" key="1">
    <citation type="submission" date="2024-06" db="EMBL/GenBank/DDBJ databases">
        <title>Sorghum-associated microbial communities from plants grown in Nebraska, USA.</title>
        <authorList>
            <person name="Schachtman D."/>
        </authorList>
    </citation>
    <scope>NUCLEOTIDE SEQUENCE [LARGE SCALE GENOMIC DNA]</scope>
    <source>
        <strain evidence="3 4">2709</strain>
    </source>
</reference>
<organism evidence="3 4">
    <name type="scientific">Ottowia thiooxydans</name>
    <dbReference type="NCBI Taxonomy" id="219182"/>
    <lineage>
        <taxon>Bacteria</taxon>
        <taxon>Pseudomonadati</taxon>
        <taxon>Pseudomonadota</taxon>
        <taxon>Betaproteobacteria</taxon>
        <taxon>Burkholderiales</taxon>
        <taxon>Comamonadaceae</taxon>
        <taxon>Ottowia</taxon>
    </lineage>
</organism>
<name>A0ABV2QBM5_9BURK</name>
<dbReference type="Proteomes" id="UP001549320">
    <property type="component" value="Unassembled WGS sequence"/>
</dbReference>
<dbReference type="Pfam" id="PF03401">
    <property type="entry name" value="TctC"/>
    <property type="match status" value="1"/>
</dbReference>
<dbReference type="InterPro" id="IPR042100">
    <property type="entry name" value="Bug_dom1"/>
</dbReference>
<dbReference type="EMBL" id="JBEPSH010000007">
    <property type="protein sequence ID" value="MET4578441.1"/>
    <property type="molecule type" value="Genomic_DNA"/>
</dbReference>
<gene>
    <name evidence="3" type="ORF">ABIE13_003557</name>
</gene>
<evidence type="ECO:0000313" key="4">
    <source>
        <dbReference type="Proteomes" id="UP001549320"/>
    </source>
</evidence>
<comment type="similarity">
    <text evidence="1">Belongs to the UPF0065 (bug) family.</text>
</comment>
<accession>A0ABV2QBM5</accession>